<evidence type="ECO:0000259" key="1">
    <source>
        <dbReference type="PROSITE" id="PS50822"/>
    </source>
</evidence>
<dbReference type="EMBL" id="ML994612">
    <property type="protein sequence ID" value="KAF2194230.1"/>
    <property type="molecule type" value="Genomic_DNA"/>
</dbReference>
<name>A0A6A6EVW1_9PEZI</name>
<dbReference type="InterPro" id="IPR036397">
    <property type="entry name" value="RNaseH_sf"/>
</dbReference>
<protein>
    <recommendedName>
        <fullName evidence="1">Piwi domain-containing protein</fullName>
    </recommendedName>
</protein>
<feature type="domain" description="Piwi" evidence="1">
    <location>
        <begin position="21"/>
        <end position="94"/>
    </location>
</feature>
<evidence type="ECO:0000313" key="3">
    <source>
        <dbReference type="Proteomes" id="UP000800200"/>
    </source>
</evidence>
<dbReference type="SUPFAM" id="SSF53098">
    <property type="entry name" value="Ribonuclease H-like"/>
    <property type="match status" value="1"/>
</dbReference>
<dbReference type="PROSITE" id="PS50822">
    <property type="entry name" value="PIWI"/>
    <property type="match status" value="1"/>
</dbReference>
<keyword evidence="3" id="KW-1185">Reference proteome</keyword>
<organism evidence="2 3">
    <name type="scientific">Zopfia rhizophila CBS 207.26</name>
    <dbReference type="NCBI Taxonomy" id="1314779"/>
    <lineage>
        <taxon>Eukaryota</taxon>
        <taxon>Fungi</taxon>
        <taxon>Dikarya</taxon>
        <taxon>Ascomycota</taxon>
        <taxon>Pezizomycotina</taxon>
        <taxon>Dothideomycetes</taxon>
        <taxon>Dothideomycetes incertae sedis</taxon>
        <taxon>Zopfiaceae</taxon>
        <taxon>Zopfia</taxon>
    </lineage>
</organism>
<gene>
    <name evidence="2" type="ORF">K469DRAFT_689260</name>
</gene>
<sequence>MVTTNNINNHLGNMAKNWTLKASHEQPSARVLYIWDDISEGQYAAVPEVEVRGIKEFFRKISCKTVPKFTVVIVGKRYYICFFPDKNPNSSNKNAADCFCVHKNASPVFSSKEEAKAKVKVDTTTTSSSN</sequence>
<dbReference type="GO" id="GO:0003676">
    <property type="term" value="F:nucleic acid binding"/>
    <property type="evidence" value="ECO:0007669"/>
    <property type="project" value="InterPro"/>
</dbReference>
<dbReference type="Pfam" id="PF02171">
    <property type="entry name" value="Piwi"/>
    <property type="match status" value="1"/>
</dbReference>
<evidence type="ECO:0000313" key="2">
    <source>
        <dbReference type="EMBL" id="KAF2194230.1"/>
    </source>
</evidence>
<dbReference type="Proteomes" id="UP000800200">
    <property type="component" value="Unassembled WGS sequence"/>
</dbReference>
<reference evidence="2" key="1">
    <citation type="journal article" date="2020" name="Stud. Mycol.">
        <title>101 Dothideomycetes genomes: a test case for predicting lifestyles and emergence of pathogens.</title>
        <authorList>
            <person name="Haridas S."/>
            <person name="Albert R."/>
            <person name="Binder M."/>
            <person name="Bloem J."/>
            <person name="Labutti K."/>
            <person name="Salamov A."/>
            <person name="Andreopoulos B."/>
            <person name="Baker S."/>
            <person name="Barry K."/>
            <person name="Bills G."/>
            <person name="Bluhm B."/>
            <person name="Cannon C."/>
            <person name="Castanera R."/>
            <person name="Culley D."/>
            <person name="Daum C."/>
            <person name="Ezra D."/>
            <person name="Gonzalez J."/>
            <person name="Henrissat B."/>
            <person name="Kuo A."/>
            <person name="Liang C."/>
            <person name="Lipzen A."/>
            <person name="Lutzoni F."/>
            <person name="Magnuson J."/>
            <person name="Mondo S."/>
            <person name="Nolan M."/>
            <person name="Ohm R."/>
            <person name="Pangilinan J."/>
            <person name="Park H.-J."/>
            <person name="Ramirez L."/>
            <person name="Alfaro M."/>
            <person name="Sun H."/>
            <person name="Tritt A."/>
            <person name="Yoshinaga Y."/>
            <person name="Zwiers L.-H."/>
            <person name="Turgeon B."/>
            <person name="Goodwin S."/>
            <person name="Spatafora J."/>
            <person name="Crous P."/>
            <person name="Grigoriev I."/>
        </authorList>
    </citation>
    <scope>NUCLEOTIDE SEQUENCE</scope>
    <source>
        <strain evidence="2">CBS 207.26</strain>
    </source>
</reference>
<dbReference type="Gene3D" id="3.30.420.10">
    <property type="entry name" value="Ribonuclease H-like superfamily/Ribonuclease H"/>
    <property type="match status" value="1"/>
</dbReference>
<dbReference type="AlphaFoldDB" id="A0A6A6EVW1"/>
<dbReference type="OrthoDB" id="10252740at2759"/>
<dbReference type="InterPro" id="IPR003165">
    <property type="entry name" value="Piwi"/>
</dbReference>
<accession>A0A6A6EVW1</accession>
<dbReference type="InterPro" id="IPR012337">
    <property type="entry name" value="RNaseH-like_sf"/>
</dbReference>
<proteinExistence type="predicted"/>